<dbReference type="PANTHER" id="PTHR31676:SF71">
    <property type="entry name" value="EXPRESSED PROTEIN"/>
    <property type="match status" value="1"/>
</dbReference>
<name>A0A2G5EBU1_AQUCA</name>
<organism evidence="2 3">
    <name type="scientific">Aquilegia coerulea</name>
    <name type="common">Rocky mountain columbine</name>
    <dbReference type="NCBI Taxonomy" id="218851"/>
    <lineage>
        <taxon>Eukaryota</taxon>
        <taxon>Viridiplantae</taxon>
        <taxon>Streptophyta</taxon>
        <taxon>Embryophyta</taxon>
        <taxon>Tracheophyta</taxon>
        <taxon>Spermatophyta</taxon>
        <taxon>Magnoliopsida</taxon>
        <taxon>Ranunculales</taxon>
        <taxon>Ranunculaceae</taxon>
        <taxon>Thalictroideae</taxon>
        <taxon>Aquilegia</taxon>
    </lineage>
</organism>
<dbReference type="Gene3D" id="2.30.240.10">
    <property type="entry name" value="At5g01610-like"/>
    <property type="match status" value="1"/>
</dbReference>
<gene>
    <name evidence="2" type="ORF">AQUCO_00900073v1</name>
</gene>
<evidence type="ECO:0000313" key="3">
    <source>
        <dbReference type="Proteomes" id="UP000230069"/>
    </source>
</evidence>
<dbReference type="Pfam" id="PF04398">
    <property type="entry name" value="DUF538"/>
    <property type="match status" value="1"/>
</dbReference>
<keyword evidence="1" id="KW-0812">Transmembrane</keyword>
<dbReference type="AlphaFoldDB" id="A0A2G5EBU1"/>
<dbReference type="InterPro" id="IPR007493">
    <property type="entry name" value="DUF538"/>
</dbReference>
<feature type="transmembrane region" description="Helical" evidence="1">
    <location>
        <begin position="48"/>
        <end position="71"/>
    </location>
</feature>
<keyword evidence="3" id="KW-1185">Reference proteome</keyword>
<dbReference type="SUPFAM" id="SSF141562">
    <property type="entry name" value="At5g01610-like"/>
    <property type="match status" value="1"/>
</dbReference>
<sequence>MDYGGSSALNINTFYITVHQTKPNQLSLSLSLQLQYFLLTSPTIMTRVFFNLLYLSIFFNLILFTISSPIISNNNNNNNNDNTTTTVYEILTLYGLPSGLLPDSVIDYTFDKETGKFTVDLPNPCYIHFDYLVYYDKKITGTLKIGSITNLNGIEVKKLFLWLDVDEIRVDLPPSDSIYFQVGFINKKLDVDQFQTVHSCKDNGLAFSSLLKVPTPTRELPTLLTE</sequence>
<dbReference type="InParanoid" id="A0A2G5EBU1"/>
<accession>A0A2G5EBU1</accession>
<dbReference type="InterPro" id="IPR036758">
    <property type="entry name" value="At5g01610-like"/>
</dbReference>
<proteinExistence type="predicted"/>
<dbReference type="FunCoup" id="A0A2G5EBU1">
    <property type="interactions" value="1334"/>
</dbReference>
<reference evidence="2 3" key="1">
    <citation type="submission" date="2017-09" db="EMBL/GenBank/DDBJ databases">
        <title>WGS assembly of Aquilegia coerulea Goldsmith.</title>
        <authorList>
            <person name="Hodges S."/>
            <person name="Kramer E."/>
            <person name="Nordborg M."/>
            <person name="Tomkins J."/>
            <person name="Borevitz J."/>
            <person name="Derieg N."/>
            <person name="Yan J."/>
            <person name="Mihaltcheva S."/>
            <person name="Hayes R.D."/>
            <person name="Rokhsar D."/>
        </authorList>
    </citation>
    <scope>NUCLEOTIDE SEQUENCE [LARGE SCALE GENOMIC DNA]</scope>
    <source>
        <strain evidence="3">cv. Goldsmith</strain>
    </source>
</reference>
<dbReference type="OrthoDB" id="755906at2759"/>
<dbReference type="PANTHER" id="PTHR31676">
    <property type="entry name" value="T31J12.3 PROTEIN-RELATED"/>
    <property type="match status" value="1"/>
</dbReference>
<evidence type="ECO:0008006" key="4">
    <source>
        <dbReference type="Google" id="ProtNLM"/>
    </source>
</evidence>
<dbReference type="Proteomes" id="UP000230069">
    <property type="component" value="Unassembled WGS sequence"/>
</dbReference>
<dbReference type="STRING" id="218851.A0A2G5EBU1"/>
<protein>
    <recommendedName>
        <fullName evidence="4">DUF538 domain-containing protein</fullName>
    </recommendedName>
</protein>
<evidence type="ECO:0000313" key="2">
    <source>
        <dbReference type="EMBL" id="PIA53238.1"/>
    </source>
</evidence>
<keyword evidence="1" id="KW-0472">Membrane</keyword>
<dbReference type="EMBL" id="KZ305026">
    <property type="protein sequence ID" value="PIA53238.1"/>
    <property type="molecule type" value="Genomic_DNA"/>
</dbReference>
<keyword evidence="1" id="KW-1133">Transmembrane helix</keyword>
<evidence type="ECO:0000256" key="1">
    <source>
        <dbReference type="SAM" id="Phobius"/>
    </source>
</evidence>